<dbReference type="GO" id="GO:0006508">
    <property type="term" value="P:proteolysis"/>
    <property type="evidence" value="ECO:0007669"/>
    <property type="project" value="UniProtKB-KW"/>
</dbReference>
<dbReference type="AlphaFoldDB" id="A0A0C3RRB6"/>
<evidence type="ECO:0000256" key="5">
    <source>
        <dbReference type="ARBA" id="ARBA00023180"/>
    </source>
</evidence>
<evidence type="ECO:0000256" key="1">
    <source>
        <dbReference type="ARBA" id="ARBA00009431"/>
    </source>
</evidence>
<evidence type="ECO:0000256" key="2">
    <source>
        <dbReference type="ARBA" id="ARBA00022645"/>
    </source>
</evidence>
<keyword evidence="7" id="KW-1185">Reference proteome</keyword>
<dbReference type="Pfam" id="PF00450">
    <property type="entry name" value="Peptidase_S10"/>
    <property type="match status" value="1"/>
</dbReference>
<evidence type="ECO:0000313" key="7">
    <source>
        <dbReference type="Proteomes" id="UP000053257"/>
    </source>
</evidence>
<keyword evidence="5" id="KW-0325">Glycoprotein</keyword>
<keyword evidence="3" id="KW-0645">Protease</keyword>
<dbReference type="Gene3D" id="3.40.50.1820">
    <property type="entry name" value="alpha/beta hydrolase"/>
    <property type="match status" value="1"/>
</dbReference>
<dbReference type="Proteomes" id="UP000053257">
    <property type="component" value="Unassembled WGS sequence"/>
</dbReference>
<dbReference type="InterPro" id="IPR029058">
    <property type="entry name" value="AB_hydrolase_fold"/>
</dbReference>
<proteinExistence type="inferred from homology"/>
<evidence type="ECO:0000256" key="3">
    <source>
        <dbReference type="ARBA" id="ARBA00022670"/>
    </source>
</evidence>
<dbReference type="EMBL" id="KN840665">
    <property type="protein sequence ID" value="KIP02591.1"/>
    <property type="molecule type" value="Genomic_DNA"/>
</dbReference>
<name>A0A0C3RRB6_PHLG1</name>
<evidence type="ECO:0000313" key="6">
    <source>
        <dbReference type="EMBL" id="KIP02591.1"/>
    </source>
</evidence>
<dbReference type="OrthoDB" id="443318at2759"/>
<keyword evidence="2" id="KW-0121">Carboxypeptidase</keyword>
<comment type="similarity">
    <text evidence="1">Belongs to the peptidase S10 family.</text>
</comment>
<protein>
    <submittedName>
        <fullName evidence="6">Uncharacterized protein</fullName>
    </submittedName>
</protein>
<evidence type="ECO:0000256" key="4">
    <source>
        <dbReference type="ARBA" id="ARBA00022801"/>
    </source>
</evidence>
<gene>
    <name evidence="6" type="ORF">PHLGIDRAFT_287207</name>
</gene>
<dbReference type="InterPro" id="IPR001563">
    <property type="entry name" value="Peptidase_S10"/>
</dbReference>
<dbReference type="GO" id="GO:0004185">
    <property type="term" value="F:serine-type carboxypeptidase activity"/>
    <property type="evidence" value="ECO:0007669"/>
    <property type="project" value="InterPro"/>
</dbReference>
<dbReference type="SUPFAM" id="SSF53474">
    <property type="entry name" value="alpha/beta-Hydrolases"/>
    <property type="match status" value="1"/>
</dbReference>
<sequence>MPGLQCNGTTRDCMPQTVWATEFMNKPETKQTLGAKADINFTLVNRPVHEMFVAEGDPVQQAYLLYEPLLGAGYRLLHYIGKLDANCAWPGVLSMLRLIHSPYQREFIAAPDLPWTGENATVRVVGPGAGKFTYQLMGGAGHMVTMDQPELVKKIVGHWVDNIPYV</sequence>
<reference evidence="6 7" key="1">
    <citation type="journal article" date="2014" name="PLoS Genet.">
        <title>Analysis of the Phlebiopsis gigantea genome, transcriptome and secretome provides insight into its pioneer colonization strategies of wood.</title>
        <authorList>
            <person name="Hori C."/>
            <person name="Ishida T."/>
            <person name="Igarashi K."/>
            <person name="Samejima M."/>
            <person name="Suzuki H."/>
            <person name="Master E."/>
            <person name="Ferreira P."/>
            <person name="Ruiz-Duenas F.J."/>
            <person name="Held B."/>
            <person name="Canessa P."/>
            <person name="Larrondo L.F."/>
            <person name="Schmoll M."/>
            <person name="Druzhinina I.S."/>
            <person name="Kubicek C.P."/>
            <person name="Gaskell J.A."/>
            <person name="Kersten P."/>
            <person name="St John F."/>
            <person name="Glasner J."/>
            <person name="Sabat G."/>
            <person name="Splinter BonDurant S."/>
            <person name="Syed K."/>
            <person name="Yadav J."/>
            <person name="Mgbeahuruike A.C."/>
            <person name="Kovalchuk A."/>
            <person name="Asiegbu F.O."/>
            <person name="Lackner G."/>
            <person name="Hoffmeister D."/>
            <person name="Rencoret J."/>
            <person name="Gutierrez A."/>
            <person name="Sun H."/>
            <person name="Lindquist E."/>
            <person name="Barry K."/>
            <person name="Riley R."/>
            <person name="Grigoriev I.V."/>
            <person name="Henrissat B."/>
            <person name="Kues U."/>
            <person name="Berka R.M."/>
            <person name="Martinez A.T."/>
            <person name="Covert S.F."/>
            <person name="Blanchette R.A."/>
            <person name="Cullen D."/>
        </authorList>
    </citation>
    <scope>NUCLEOTIDE SEQUENCE [LARGE SCALE GENOMIC DNA]</scope>
    <source>
        <strain evidence="6 7">11061_1 CR5-6</strain>
    </source>
</reference>
<organism evidence="6 7">
    <name type="scientific">Phlebiopsis gigantea (strain 11061_1 CR5-6)</name>
    <name type="common">White-rot fungus</name>
    <name type="synonym">Peniophora gigantea</name>
    <dbReference type="NCBI Taxonomy" id="745531"/>
    <lineage>
        <taxon>Eukaryota</taxon>
        <taxon>Fungi</taxon>
        <taxon>Dikarya</taxon>
        <taxon>Basidiomycota</taxon>
        <taxon>Agaricomycotina</taxon>
        <taxon>Agaricomycetes</taxon>
        <taxon>Polyporales</taxon>
        <taxon>Phanerochaetaceae</taxon>
        <taxon>Phlebiopsis</taxon>
    </lineage>
</organism>
<keyword evidence="4" id="KW-0378">Hydrolase</keyword>
<accession>A0A0C3RRB6</accession>
<dbReference type="STRING" id="745531.A0A0C3RRB6"/>
<dbReference type="HOGENOM" id="CLU_1603351_0_0_1"/>